<feature type="compositionally biased region" description="Basic residues" evidence="1">
    <location>
        <begin position="161"/>
        <end position="179"/>
    </location>
</feature>
<evidence type="ECO:0000256" key="1">
    <source>
        <dbReference type="SAM" id="MobiDB-lite"/>
    </source>
</evidence>
<organism evidence="3 4">
    <name type="scientific">Agathobacter rectalis</name>
    <dbReference type="NCBI Taxonomy" id="39491"/>
    <lineage>
        <taxon>Bacteria</taxon>
        <taxon>Bacillati</taxon>
        <taxon>Bacillota</taxon>
        <taxon>Clostridia</taxon>
        <taxon>Lachnospirales</taxon>
        <taxon>Lachnospiraceae</taxon>
        <taxon>Agathobacter</taxon>
    </lineage>
</organism>
<feature type="compositionally biased region" description="Basic and acidic residues" evidence="1">
    <location>
        <begin position="121"/>
        <end position="130"/>
    </location>
</feature>
<sequence>MIFTILKVIGIILLVVLALILTALLCVLFVPVKYRAVGSFDNTDIRAKAHASWLFHLFALHIEYADETDGYIRLVFVKKGLFADSLGDNYEAFNDDVMDDAAKTETEDKISENTGDGPKIPADESEHITDEQAEDECTARTHNEYRSVTDENQHIKQQTKLTHKKTYKKRSKKPHKKQFKDKSDKIKNCIYKLKREYSDERNKAAFSHLKKELFIILKRICPRRLKLTMLYSTGSPDTTGISLGILACFPVGYTNRWRITPDFESEKPYAKGSFDIKGHVIVISILAATLRILFDKNCRRLYNRISR</sequence>
<feature type="transmembrane region" description="Helical" evidence="2">
    <location>
        <begin position="228"/>
        <end position="253"/>
    </location>
</feature>
<reference evidence="4" key="1">
    <citation type="submission" date="2015-05" db="EMBL/GenBank/DDBJ databases">
        <authorList>
            <consortium name="Pathogen Informatics"/>
        </authorList>
    </citation>
    <scope>NUCLEOTIDE SEQUENCE [LARGE SCALE GENOMIC DNA]</scope>
    <source>
        <strain evidence="4">T1-815</strain>
    </source>
</reference>
<evidence type="ECO:0000313" key="4">
    <source>
        <dbReference type="Proteomes" id="UP000049472"/>
    </source>
</evidence>
<protein>
    <recommendedName>
        <fullName evidence="5">DUF2953 domain-containing protein</fullName>
    </recommendedName>
</protein>
<keyword evidence="2" id="KW-0812">Transmembrane</keyword>
<feature type="compositionally biased region" description="Basic and acidic residues" evidence="1">
    <location>
        <begin position="137"/>
        <end position="154"/>
    </location>
</feature>
<feature type="transmembrane region" description="Helical" evidence="2">
    <location>
        <begin position="276"/>
        <end position="294"/>
    </location>
</feature>
<dbReference type="Proteomes" id="UP000049472">
    <property type="component" value="Unassembled WGS sequence"/>
</dbReference>
<name>A0A0M6WI54_9FIRM</name>
<dbReference type="EMBL" id="CVRQ01000017">
    <property type="protein sequence ID" value="CRL36366.1"/>
    <property type="molecule type" value="Genomic_DNA"/>
</dbReference>
<dbReference type="AlphaFoldDB" id="A0A0M6WI54"/>
<feature type="region of interest" description="Disordered" evidence="1">
    <location>
        <begin position="105"/>
        <end position="181"/>
    </location>
</feature>
<accession>A0A0M6WI54</accession>
<proteinExistence type="predicted"/>
<evidence type="ECO:0000313" key="3">
    <source>
        <dbReference type="EMBL" id="CRL36366.1"/>
    </source>
</evidence>
<evidence type="ECO:0008006" key="5">
    <source>
        <dbReference type="Google" id="ProtNLM"/>
    </source>
</evidence>
<keyword evidence="2" id="KW-0472">Membrane</keyword>
<evidence type="ECO:0000256" key="2">
    <source>
        <dbReference type="SAM" id="Phobius"/>
    </source>
</evidence>
<feature type="transmembrane region" description="Helical" evidence="2">
    <location>
        <begin position="6"/>
        <end position="30"/>
    </location>
</feature>
<dbReference type="RefSeq" id="WP_055061604.1">
    <property type="nucleotide sequence ID" value="NZ_CVRQ01000017.1"/>
</dbReference>
<keyword evidence="2" id="KW-1133">Transmembrane helix</keyword>
<keyword evidence="4" id="KW-1185">Reference proteome</keyword>
<gene>
    <name evidence="3" type="ORF">T1815_13161</name>
</gene>